<dbReference type="Proteomes" id="UP000809349">
    <property type="component" value="Unassembled WGS sequence"/>
</dbReference>
<evidence type="ECO:0000313" key="1">
    <source>
        <dbReference type="EMBL" id="MBZ2207615.1"/>
    </source>
</evidence>
<name>A0ABS7SQE5_9BURK</name>
<dbReference type="RefSeq" id="WP_223468097.1">
    <property type="nucleotide sequence ID" value="NZ_JAFBIL020000003.1"/>
</dbReference>
<keyword evidence="2" id="KW-1185">Reference proteome</keyword>
<protein>
    <submittedName>
        <fullName evidence="1">Uncharacterized protein</fullName>
    </submittedName>
</protein>
<gene>
    <name evidence="1" type="ORF">I4X03_010120</name>
</gene>
<sequence>MHKKLVKYNEWHWAEVDPIRLKRKAIALRDEIEKKISPDHDPYQFYSRTYPIVQAAIRGEIAESLDENVSRFVSANYKRDNNEGTLPPEYDHDFRKAVAGFSVTVQGLSLGPTEKHESDGATYGWLNFEDEGDWPDKVMFP</sequence>
<comment type="caution">
    <text evidence="1">The sequence shown here is derived from an EMBL/GenBank/DDBJ whole genome shotgun (WGS) entry which is preliminary data.</text>
</comment>
<reference evidence="1 2" key="1">
    <citation type="submission" date="2021-01" db="EMBL/GenBank/DDBJ databases">
        <authorList>
            <person name="Ruan W."/>
            <person name="Khan S.A."/>
            <person name="Jeon C.O."/>
        </authorList>
    </citation>
    <scope>NUCLEOTIDE SEQUENCE [LARGE SCALE GENOMIC DNA]</scope>
    <source>
        <strain evidence="1 2">R798</strain>
    </source>
</reference>
<accession>A0ABS7SQE5</accession>
<dbReference type="EMBL" id="JAFBIL020000003">
    <property type="protein sequence ID" value="MBZ2207615.1"/>
    <property type="molecule type" value="Genomic_DNA"/>
</dbReference>
<reference evidence="1 2" key="2">
    <citation type="submission" date="2021-08" db="EMBL/GenBank/DDBJ databases">
        <title>Massilia sp. R798.</title>
        <authorList>
            <person name="Baek J.H."/>
            <person name="Jung H.S."/>
            <person name="Kim K.R."/>
            <person name="Jeon C.O."/>
        </authorList>
    </citation>
    <scope>NUCLEOTIDE SEQUENCE [LARGE SCALE GENOMIC DNA]</scope>
    <source>
        <strain evidence="1 2">R798</strain>
    </source>
</reference>
<evidence type="ECO:0000313" key="2">
    <source>
        <dbReference type="Proteomes" id="UP000809349"/>
    </source>
</evidence>
<organism evidence="1 2">
    <name type="scientific">Massilia soli</name>
    <dbReference type="NCBI Taxonomy" id="2792854"/>
    <lineage>
        <taxon>Bacteria</taxon>
        <taxon>Pseudomonadati</taxon>
        <taxon>Pseudomonadota</taxon>
        <taxon>Betaproteobacteria</taxon>
        <taxon>Burkholderiales</taxon>
        <taxon>Oxalobacteraceae</taxon>
        <taxon>Telluria group</taxon>
        <taxon>Massilia</taxon>
    </lineage>
</organism>
<proteinExistence type="predicted"/>